<gene>
    <name evidence="5" type="ORF">RchiOBHm_Chr2g0087851</name>
</gene>
<proteinExistence type="inferred from homology"/>
<dbReference type="Proteomes" id="UP000238479">
    <property type="component" value="Chromosome 2"/>
</dbReference>
<dbReference type="STRING" id="74649.A0A2P6RIS3"/>
<dbReference type="SUPFAM" id="SSF51905">
    <property type="entry name" value="FAD/NAD(P)-binding domain"/>
    <property type="match status" value="1"/>
</dbReference>
<dbReference type="GO" id="GO:0004497">
    <property type="term" value="F:monooxygenase activity"/>
    <property type="evidence" value="ECO:0007669"/>
    <property type="project" value="UniProtKB-KW"/>
</dbReference>
<keyword evidence="1" id="KW-0560">Oxidoreductase</keyword>
<evidence type="ECO:0000313" key="5">
    <source>
        <dbReference type="EMBL" id="PRQ46324.1"/>
    </source>
</evidence>
<dbReference type="OMA" id="WHFDYEG"/>
<dbReference type="PANTHER" id="PTHR45934:SF7">
    <property type="entry name" value="FAD_NAD(P)-BINDING OXIDOREDUCTASE FAMILY PROTEIN"/>
    <property type="match status" value="1"/>
</dbReference>
<evidence type="ECO:0000256" key="2">
    <source>
        <dbReference type="ARBA" id="ARBA00023033"/>
    </source>
</evidence>
<dbReference type="Gene3D" id="3.50.50.60">
    <property type="entry name" value="FAD/NAD(P)-binding domain"/>
    <property type="match status" value="1"/>
</dbReference>
<keyword evidence="6" id="KW-1185">Reference proteome</keyword>
<dbReference type="InterPro" id="IPR002938">
    <property type="entry name" value="FAD-bd"/>
</dbReference>
<sequence>MMMEMAEDTRENIVIVGGGICGLATALALHRKGIRSLVLERSESLRATGVAIIIQSNGWRALDQLGVASYLRQTANPILSGQFKSLNDNKLQKLPVGKEELRCVKRTDLMNIMADNLPQNTVRFGCNVLSIELDPITSSPVLKLQDGTSLNAKVVIGCDGVNSTISYMMGATATNIFNVCGIRGFTSYPSGHEFGSELKLTKKDDVQVGLLPMTTNLVYWFLTRKYISCKSKISHSQKLIGDMAAASVKDFPSSIKEMVENCSLESLHLSDYMRYRPPCDVLRRRFRVGTVTVAGDAWHAMAPFIAQGGSASLEDAVVLARCLARRTIVGIPSGRMSKTMVEEALDEYLKERKPRVLRLSLQTYLIGKMHDTSSKFIKFICTVFMAIIFYDSHGHTRYDCGTL</sequence>
<accession>A0A2P6RIS3</accession>
<dbReference type="PANTHER" id="PTHR45934">
    <property type="entry name" value="FAD/NAD(P)-BINDING OXIDOREDUCTASE FAMILY PROTEIN"/>
    <property type="match status" value="1"/>
</dbReference>
<evidence type="ECO:0000256" key="3">
    <source>
        <dbReference type="ARBA" id="ARBA00024018"/>
    </source>
</evidence>
<evidence type="ECO:0000259" key="4">
    <source>
        <dbReference type="Pfam" id="PF01494"/>
    </source>
</evidence>
<dbReference type="InterPro" id="IPR044560">
    <property type="entry name" value="MOase"/>
</dbReference>
<dbReference type="Gramene" id="PRQ46324">
    <property type="protein sequence ID" value="PRQ46324"/>
    <property type="gene ID" value="RchiOBHm_Chr2g0087851"/>
</dbReference>
<dbReference type="InterPro" id="IPR036188">
    <property type="entry name" value="FAD/NAD-bd_sf"/>
</dbReference>
<dbReference type="Pfam" id="PF01494">
    <property type="entry name" value="FAD_binding_3"/>
    <property type="match status" value="1"/>
</dbReference>
<name>A0A2P6RIS3_ROSCH</name>
<reference evidence="5 6" key="1">
    <citation type="journal article" date="2018" name="Nat. Genet.">
        <title>The Rosa genome provides new insights in the design of modern roses.</title>
        <authorList>
            <person name="Bendahmane M."/>
        </authorList>
    </citation>
    <scope>NUCLEOTIDE SEQUENCE [LARGE SCALE GENOMIC DNA]</scope>
    <source>
        <strain evidence="6">cv. Old Blush</strain>
    </source>
</reference>
<dbReference type="AlphaFoldDB" id="A0A2P6RIS3"/>
<evidence type="ECO:0000313" key="6">
    <source>
        <dbReference type="Proteomes" id="UP000238479"/>
    </source>
</evidence>
<keyword evidence="2" id="KW-0503">Monooxygenase</keyword>
<feature type="domain" description="FAD-binding" evidence="4">
    <location>
        <begin position="13"/>
        <end position="356"/>
    </location>
</feature>
<dbReference type="OrthoDB" id="47494at2759"/>
<comment type="caution">
    <text evidence="5">The sequence shown here is derived from an EMBL/GenBank/DDBJ whole genome shotgun (WGS) entry which is preliminary data.</text>
</comment>
<dbReference type="EMBL" id="PDCK01000040">
    <property type="protein sequence ID" value="PRQ46324.1"/>
    <property type="molecule type" value="Genomic_DNA"/>
</dbReference>
<protein>
    <submittedName>
        <fullName evidence="5">Putative FAD-binding domain, FAD/NAD(P)-binding domain-containing protein</fullName>
    </submittedName>
</protein>
<evidence type="ECO:0000256" key="1">
    <source>
        <dbReference type="ARBA" id="ARBA00023002"/>
    </source>
</evidence>
<comment type="similarity">
    <text evidence="3">Belongs to the 3-hydroxybenzoate 6-hydroxylase family.</text>
</comment>
<dbReference type="PRINTS" id="PR00420">
    <property type="entry name" value="RNGMNOXGNASE"/>
</dbReference>
<dbReference type="GO" id="GO:0071949">
    <property type="term" value="F:FAD binding"/>
    <property type="evidence" value="ECO:0007669"/>
    <property type="project" value="InterPro"/>
</dbReference>
<organism evidence="5 6">
    <name type="scientific">Rosa chinensis</name>
    <name type="common">China rose</name>
    <dbReference type="NCBI Taxonomy" id="74649"/>
    <lineage>
        <taxon>Eukaryota</taxon>
        <taxon>Viridiplantae</taxon>
        <taxon>Streptophyta</taxon>
        <taxon>Embryophyta</taxon>
        <taxon>Tracheophyta</taxon>
        <taxon>Spermatophyta</taxon>
        <taxon>Magnoliopsida</taxon>
        <taxon>eudicotyledons</taxon>
        <taxon>Gunneridae</taxon>
        <taxon>Pentapetalae</taxon>
        <taxon>rosids</taxon>
        <taxon>fabids</taxon>
        <taxon>Rosales</taxon>
        <taxon>Rosaceae</taxon>
        <taxon>Rosoideae</taxon>
        <taxon>Rosoideae incertae sedis</taxon>
        <taxon>Rosa</taxon>
    </lineage>
</organism>